<dbReference type="EMBL" id="AMCI01006372">
    <property type="protein sequence ID" value="EJW94443.1"/>
    <property type="molecule type" value="Genomic_DNA"/>
</dbReference>
<sequence>MPPVTGKTDALKVLIRLMQRLNESPGVISAAVIYKNDSALR</sequence>
<reference evidence="1" key="1">
    <citation type="journal article" date="2012" name="PLoS ONE">
        <title>Gene sets for utilization of primary and secondary nutrition supplies in the distal gut of endangered iberian lynx.</title>
        <authorList>
            <person name="Alcaide M."/>
            <person name="Messina E."/>
            <person name="Richter M."/>
            <person name="Bargiela R."/>
            <person name="Peplies J."/>
            <person name="Huws S.A."/>
            <person name="Newbold C.J."/>
            <person name="Golyshin P.N."/>
            <person name="Simon M.A."/>
            <person name="Lopez G."/>
            <person name="Yakimov M.M."/>
            <person name="Ferrer M."/>
        </authorList>
    </citation>
    <scope>NUCLEOTIDE SEQUENCE</scope>
</reference>
<gene>
    <name evidence="1" type="ORF">EVA_17451</name>
</gene>
<name>J9FJ47_9ZZZZ</name>
<proteinExistence type="predicted"/>
<comment type="caution">
    <text evidence="1">The sequence shown here is derived from an EMBL/GenBank/DDBJ whole genome shotgun (WGS) entry which is preliminary data.</text>
</comment>
<accession>J9FJ47</accession>
<protein>
    <submittedName>
        <fullName evidence="1">Uncharacterized protein</fullName>
    </submittedName>
</protein>
<organism evidence="1">
    <name type="scientific">gut metagenome</name>
    <dbReference type="NCBI Taxonomy" id="749906"/>
    <lineage>
        <taxon>unclassified sequences</taxon>
        <taxon>metagenomes</taxon>
        <taxon>organismal metagenomes</taxon>
    </lineage>
</organism>
<dbReference type="AlphaFoldDB" id="J9FJ47"/>
<evidence type="ECO:0000313" key="1">
    <source>
        <dbReference type="EMBL" id="EJW94443.1"/>
    </source>
</evidence>